<dbReference type="EMBL" id="JNVC02000001">
    <property type="protein sequence ID" value="KEZ54442.1"/>
    <property type="molecule type" value="Genomic_DNA"/>
</dbReference>
<dbReference type="RefSeq" id="WP_029565729.1">
    <property type="nucleotide sequence ID" value="NZ_JNVC02000001.1"/>
</dbReference>
<evidence type="ECO:0000256" key="1">
    <source>
        <dbReference type="HAMAP-Rule" id="MF_02104"/>
    </source>
</evidence>
<comment type="similarity">
    <text evidence="1">Belongs to the LutC/YkgG family.</text>
</comment>
<dbReference type="PANTHER" id="PTHR43682:SF1">
    <property type="entry name" value="LACTATE UTILIZATION PROTEIN C"/>
    <property type="match status" value="1"/>
</dbReference>
<dbReference type="SUPFAM" id="SSF100950">
    <property type="entry name" value="NagB/RpiA/CoA transferase-like"/>
    <property type="match status" value="1"/>
</dbReference>
<dbReference type="InterPro" id="IPR022823">
    <property type="entry name" value="LutC"/>
</dbReference>
<dbReference type="InterPro" id="IPR024185">
    <property type="entry name" value="FTHF_cligase-like_sf"/>
</dbReference>
<dbReference type="InterPro" id="IPR003741">
    <property type="entry name" value="LUD_dom"/>
</dbReference>
<organism evidence="3 4">
    <name type="scientific">Metabacillus indicus</name>
    <name type="common">Bacillus indicus</name>
    <dbReference type="NCBI Taxonomy" id="246786"/>
    <lineage>
        <taxon>Bacteria</taxon>
        <taxon>Bacillati</taxon>
        <taxon>Bacillota</taxon>
        <taxon>Bacilli</taxon>
        <taxon>Bacillales</taxon>
        <taxon>Bacillaceae</taxon>
        <taxon>Metabacillus</taxon>
    </lineage>
</organism>
<sequence>MKTGTIENRNSFLENVAAKLGRSRRSSGVAKPDWQTNPQWDVYRNSSQEGLADVLKKQCLLIHTQYIETDAAGLSEKVLHVINDYGAKSAVIPKDSRFGALGDYMALWKENGISVHEWNHKLGDENITACERADIGIAFSDLTLAESGTVVQFSSRDKGRSIHLLPKTYLCIVPLSTLVPRLTQAAEHIRNLLKNGEHLASCADFITGPSNSADIELNLIVGVHGPIKASYIVVTDL</sequence>
<dbReference type="Gene3D" id="3.40.50.10420">
    <property type="entry name" value="NagB/RpiA/CoA transferase-like"/>
    <property type="match status" value="1"/>
</dbReference>
<proteinExistence type="inferred from homology"/>
<reference evidence="3 4" key="1">
    <citation type="journal article" date="2005" name="Int. J. Syst. Evol. Microbiol.">
        <title>Bacillus cibi sp. nov., isolated from jeotgal, a traditional Korean fermented seafood.</title>
        <authorList>
            <person name="Yoon J.H."/>
            <person name="Lee C.H."/>
            <person name="Oh T.K."/>
        </authorList>
    </citation>
    <scope>NUCLEOTIDE SEQUENCE [LARGE SCALE GENOMIC DNA]</scope>
    <source>
        <strain evidence="3 4">DSM 16189</strain>
    </source>
</reference>
<accession>A0A084H4D0</accession>
<gene>
    <name evidence="1" type="primary">lutC</name>
    <name evidence="3" type="ORF">GS18_0205900</name>
</gene>
<feature type="domain" description="LUD" evidence="2">
    <location>
        <begin position="66"/>
        <end position="234"/>
    </location>
</feature>
<dbReference type="AlphaFoldDB" id="A0A084H4D0"/>
<comment type="function">
    <text evidence="1">Is involved in L-lactate degradation and allows cells to grow with lactate as the sole carbon source.</text>
</comment>
<dbReference type="OrthoDB" id="9794157at2"/>
<evidence type="ECO:0000259" key="2">
    <source>
        <dbReference type="Pfam" id="PF02589"/>
    </source>
</evidence>
<dbReference type="Proteomes" id="UP000028549">
    <property type="component" value="Unassembled WGS sequence"/>
</dbReference>
<dbReference type="Pfam" id="PF02589">
    <property type="entry name" value="LUD_dom"/>
    <property type="match status" value="1"/>
</dbReference>
<comment type="caution">
    <text evidence="3">The sequence shown here is derived from an EMBL/GenBank/DDBJ whole genome shotgun (WGS) entry which is preliminary data.</text>
</comment>
<dbReference type="GO" id="GO:0006089">
    <property type="term" value="P:lactate metabolic process"/>
    <property type="evidence" value="ECO:0007669"/>
    <property type="project" value="UniProtKB-UniRule"/>
</dbReference>
<dbReference type="HAMAP" id="MF_02104">
    <property type="entry name" value="LutC"/>
    <property type="match status" value="1"/>
</dbReference>
<evidence type="ECO:0000313" key="4">
    <source>
        <dbReference type="Proteomes" id="UP000028549"/>
    </source>
</evidence>
<protein>
    <recommendedName>
        <fullName evidence="1">Lactate utilization protein C</fullName>
    </recommendedName>
</protein>
<dbReference type="InterPro" id="IPR037171">
    <property type="entry name" value="NagB/RpiA_transferase-like"/>
</dbReference>
<dbReference type="STRING" id="246786.GS18_0205900"/>
<keyword evidence="4" id="KW-1185">Reference proteome</keyword>
<dbReference type="PANTHER" id="PTHR43682">
    <property type="entry name" value="LACTATE UTILIZATION PROTEIN C"/>
    <property type="match status" value="1"/>
</dbReference>
<name>A0A084H4D0_METID</name>
<evidence type="ECO:0000313" key="3">
    <source>
        <dbReference type="EMBL" id="KEZ54442.1"/>
    </source>
</evidence>